<name>A0AA95KGJ9_9GAMM</name>
<sequence>MSMQKQLLVVLLIALGLVGLWFMKQDSTANHLNGVLRADPAIQAYPYNFHVMKFENGVATMSTPRSPQVSVLHFFTYAFPKLDTSNPDSPSVIQAQKQLSEVQEKAAKIVKSQPNVKEIQWEIDKDWYKSHGILVD</sequence>
<organism evidence="1">
    <name type="scientific">Candidatus Thiocaldithrix dubininis</name>
    <dbReference type="NCBI Taxonomy" id="3080823"/>
    <lineage>
        <taxon>Bacteria</taxon>
        <taxon>Pseudomonadati</taxon>
        <taxon>Pseudomonadota</taxon>
        <taxon>Gammaproteobacteria</taxon>
        <taxon>Thiotrichales</taxon>
        <taxon>Thiotrichaceae</taxon>
        <taxon>Candidatus Thiocaldithrix</taxon>
    </lineage>
</organism>
<dbReference type="KEGG" id="tdu:QJT80_09315"/>
<gene>
    <name evidence="1" type="ORF">QJT80_09315</name>
</gene>
<dbReference type="EMBL" id="CP124755">
    <property type="protein sequence ID" value="WGZ89700.1"/>
    <property type="molecule type" value="Genomic_DNA"/>
</dbReference>
<reference evidence="1" key="1">
    <citation type="journal article" date="2023" name="Int. J. Mol. Sci.">
        <title>Metagenomics Revealed a New Genus 'Candidatus Thiocaldithrix dubininis' gen. nov., sp. nov. and a New Species 'Candidatus Thiothrix putei' sp. nov. in the Family Thiotrichaceae, Some Members of Which Have Traits of Both Na+- and H+-Motive Energetics.</title>
        <authorList>
            <person name="Ravin N.V."/>
            <person name="Muntyan M.S."/>
            <person name="Smolyakov D.D."/>
            <person name="Rudenko T.S."/>
            <person name="Beletsky A.V."/>
            <person name="Mardanov A.V."/>
            <person name="Grabovich M.Y."/>
        </authorList>
    </citation>
    <scope>NUCLEOTIDE SEQUENCE</scope>
    <source>
        <strain evidence="1">GKL-01</strain>
    </source>
</reference>
<evidence type="ECO:0000313" key="1">
    <source>
        <dbReference type="EMBL" id="WGZ89700.1"/>
    </source>
</evidence>
<accession>A0AA95KGJ9</accession>
<dbReference type="Proteomes" id="UP001300672">
    <property type="component" value="Chromosome"/>
</dbReference>
<protein>
    <submittedName>
        <fullName evidence="1">Uncharacterized protein</fullName>
    </submittedName>
</protein>
<dbReference type="AlphaFoldDB" id="A0AA95KGJ9"/>
<reference evidence="1" key="2">
    <citation type="submission" date="2023-04" db="EMBL/GenBank/DDBJ databases">
        <authorList>
            <person name="Beletskiy A.V."/>
            <person name="Mardanov A.V."/>
            <person name="Ravin N.V."/>
        </authorList>
    </citation>
    <scope>NUCLEOTIDE SEQUENCE</scope>
    <source>
        <strain evidence="1">GKL-01</strain>
    </source>
</reference>
<proteinExistence type="predicted"/>